<evidence type="ECO:0008006" key="3">
    <source>
        <dbReference type="Google" id="ProtNLM"/>
    </source>
</evidence>
<dbReference type="Pfam" id="PF11829">
    <property type="entry name" value="DUF3349"/>
    <property type="match status" value="1"/>
</dbReference>
<evidence type="ECO:0000313" key="2">
    <source>
        <dbReference type="Proteomes" id="UP000192707"/>
    </source>
</evidence>
<comment type="caution">
    <text evidence="1">The sequence shown here is derived from an EMBL/GenBank/DDBJ whole genome shotgun (WGS) entry which is preliminary data.</text>
</comment>
<name>A0A1W9ZJR1_MYCAI</name>
<dbReference type="InterPro" id="IPR021784">
    <property type="entry name" value="DUF3349"/>
</dbReference>
<reference evidence="1 2" key="1">
    <citation type="submission" date="2016-12" db="EMBL/GenBank/DDBJ databases">
        <title>The new phylogeny of genus Mycobacterium.</title>
        <authorList>
            <person name="Tortoli E."/>
            <person name="Trovato A."/>
            <person name="Cirillo D.M."/>
        </authorList>
    </citation>
    <scope>NUCLEOTIDE SEQUENCE [LARGE SCALE GENOMIC DNA]</scope>
    <source>
        <strain evidence="1 2">DSM 45069</strain>
    </source>
</reference>
<sequence>MDLSHWVTSIVAFVRAGYPSGMPVTGYVPEGALTRRRLCDDDITAIATELIARRLWPISSVDIGVQVTRITDQLPSPDDVSRVQRRVHALRCPRG</sequence>
<evidence type="ECO:0000313" key="1">
    <source>
        <dbReference type="EMBL" id="ORA16919.1"/>
    </source>
</evidence>
<dbReference type="InterPro" id="IPR044918">
    <property type="entry name" value="DUF3349_helical"/>
</dbReference>
<dbReference type="Gene3D" id="1.10.150.430">
    <property type="entry name" value="DUF3349, helical bundle"/>
    <property type="match status" value="1"/>
</dbReference>
<protein>
    <recommendedName>
        <fullName evidence="3">DUF3349 domain-containing protein</fullName>
    </recommendedName>
</protein>
<keyword evidence="2" id="KW-1185">Reference proteome</keyword>
<dbReference type="AlphaFoldDB" id="A0A1W9ZJR1"/>
<gene>
    <name evidence="1" type="ORF">BST14_09835</name>
</gene>
<proteinExistence type="predicted"/>
<dbReference type="RefSeq" id="WP_083064313.1">
    <property type="nucleotide sequence ID" value="NZ_MVHG01000016.1"/>
</dbReference>
<dbReference type="OrthoDB" id="4350726at2"/>
<accession>A0A1W9ZJR1</accession>
<dbReference type="EMBL" id="MVHG01000016">
    <property type="protein sequence ID" value="ORA16919.1"/>
    <property type="molecule type" value="Genomic_DNA"/>
</dbReference>
<dbReference type="Proteomes" id="UP000192707">
    <property type="component" value="Unassembled WGS sequence"/>
</dbReference>
<organism evidence="1 2">
    <name type="scientific">Mycobacterium arosiense ATCC BAA-1401 = DSM 45069</name>
    <dbReference type="NCBI Taxonomy" id="1265311"/>
    <lineage>
        <taxon>Bacteria</taxon>
        <taxon>Bacillati</taxon>
        <taxon>Actinomycetota</taxon>
        <taxon>Actinomycetes</taxon>
        <taxon>Mycobacteriales</taxon>
        <taxon>Mycobacteriaceae</taxon>
        <taxon>Mycobacterium</taxon>
        <taxon>Mycobacterium avium complex (MAC)</taxon>
    </lineage>
</organism>